<accession>A0ACC5RAW9</accession>
<evidence type="ECO:0000313" key="1">
    <source>
        <dbReference type="EMBL" id="MBK1869831.1"/>
    </source>
</evidence>
<dbReference type="EMBL" id="JAENHL010000008">
    <property type="protein sequence ID" value="MBK1869831.1"/>
    <property type="molecule type" value="Genomic_DNA"/>
</dbReference>
<dbReference type="Proteomes" id="UP000616151">
    <property type="component" value="Unassembled WGS sequence"/>
</dbReference>
<keyword evidence="1" id="KW-0378">Hydrolase</keyword>
<evidence type="ECO:0000313" key="2">
    <source>
        <dbReference type="Proteomes" id="UP000616151"/>
    </source>
</evidence>
<organism evidence="1 2">
    <name type="scientific">Taklimakanibacter albus</name>
    <dbReference type="NCBI Taxonomy" id="2800327"/>
    <lineage>
        <taxon>Bacteria</taxon>
        <taxon>Pseudomonadati</taxon>
        <taxon>Pseudomonadota</taxon>
        <taxon>Alphaproteobacteria</taxon>
        <taxon>Hyphomicrobiales</taxon>
        <taxon>Aestuariivirgaceae</taxon>
        <taxon>Taklimakanibacter</taxon>
    </lineage>
</organism>
<sequence length="258" mass="28343">MSNSVLISELAWTEYEKRLAGGRTPVLIPVGALEQHGPHLPLNCDTVIPTAVCVEAAKRIGALVAPPIEYGYKSQPRSGGGNHFPGTTSLDGHTLVLMTRDIIREFARHGVRKIAIVVGHTENLMFTTEACDLAIRDLKAQGITDMKIIHMGYWEFMTEATMHKVFPDGFPSWNLEHAGVMETSVMLHLRNSLVDFDQVPKHAPADFPPYDIHPVEPHRIPASGALSSGQTATAEKGKYMFDEYVESIAAALTKEFAL</sequence>
<comment type="caution">
    <text evidence="1">The sequence shown here is derived from an EMBL/GenBank/DDBJ whole genome shotgun (WGS) entry which is preliminary data.</text>
</comment>
<gene>
    <name evidence="1" type="ORF">JHL16_25940</name>
</gene>
<proteinExistence type="predicted"/>
<dbReference type="EC" id="3.5.2.10" evidence="1"/>
<reference evidence="1" key="1">
    <citation type="submission" date="2021-01" db="EMBL/GenBank/DDBJ databases">
        <authorList>
            <person name="Sun Q."/>
        </authorList>
    </citation>
    <scope>NUCLEOTIDE SEQUENCE</scope>
    <source>
        <strain evidence="1">YIM B02566</strain>
    </source>
</reference>
<protein>
    <submittedName>
        <fullName evidence="1">Creatininase</fullName>
        <ecNumber evidence="1">3.5.2.10</ecNumber>
    </submittedName>
</protein>
<keyword evidence="2" id="KW-1185">Reference proteome</keyword>
<name>A0ACC5RAW9_9HYPH</name>